<accession>A0AC34QGA4</accession>
<reference evidence="2" key="1">
    <citation type="submission" date="2022-11" db="UniProtKB">
        <authorList>
            <consortium name="WormBaseParasite"/>
        </authorList>
    </citation>
    <scope>IDENTIFICATION</scope>
</reference>
<evidence type="ECO:0000313" key="2">
    <source>
        <dbReference type="WBParaSite" id="JU765_v2.g16061.t1"/>
    </source>
</evidence>
<proteinExistence type="predicted"/>
<organism evidence="1 2">
    <name type="scientific">Panagrolaimus sp. JU765</name>
    <dbReference type="NCBI Taxonomy" id="591449"/>
    <lineage>
        <taxon>Eukaryota</taxon>
        <taxon>Metazoa</taxon>
        <taxon>Ecdysozoa</taxon>
        <taxon>Nematoda</taxon>
        <taxon>Chromadorea</taxon>
        <taxon>Rhabditida</taxon>
        <taxon>Tylenchina</taxon>
        <taxon>Panagrolaimomorpha</taxon>
        <taxon>Panagrolaimoidea</taxon>
        <taxon>Panagrolaimidae</taxon>
        <taxon>Panagrolaimus</taxon>
    </lineage>
</organism>
<evidence type="ECO:0000313" key="1">
    <source>
        <dbReference type="Proteomes" id="UP000887576"/>
    </source>
</evidence>
<name>A0AC34QGA4_9BILA</name>
<dbReference type="Proteomes" id="UP000887576">
    <property type="component" value="Unplaced"/>
</dbReference>
<protein>
    <submittedName>
        <fullName evidence="2">Gamma interferon inducible lysosomal thiol reductase</fullName>
    </submittedName>
</protein>
<sequence length="293" mass="33062">MMMKWYFGRFLLRQYIYPLICFLLLLLLIKWNSQPQKIVIEHEKWHDEAEKQIQKVKVDDLPKPANKVIDTQSGNVVHVSIYMEAQCPDTSRFISKQLLPTFQHLKSTGRVEIELVAFGKARCERTGDDFKCYCQHGSDECELNQLMNCAIHDLGFAESYVPLIGCIQGSNSLGQALEKCVNKGQFQPYATRLKECAEGPRGRHLLALAGQKTAALKPALNFVPWECAEGPRGRHLLALAGQKTTALKPALNFVPWVMLEGSRNVDAFYALEENVCKTLDPRPSECQPVLAQA</sequence>
<dbReference type="WBParaSite" id="JU765_v2.g16061.t1">
    <property type="protein sequence ID" value="JU765_v2.g16061.t1"/>
    <property type="gene ID" value="JU765_v2.g16061"/>
</dbReference>